<organism evidence="1 2">
    <name type="scientific">Streptomyces chromofuscus</name>
    <dbReference type="NCBI Taxonomy" id="42881"/>
    <lineage>
        <taxon>Bacteria</taxon>
        <taxon>Bacillati</taxon>
        <taxon>Actinomycetota</taxon>
        <taxon>Actinomycetes</taxon>
        <taxon>Kitasatosporales</taxon>
        <taxon>Streptomycetaceae</taxon>
        <taxon>Streptomyces</taxon>
    </lineage>
</organism>
<gene>
    <name evidence="1" type="ORF">IPT68_26930</name>
</gene>
<proteinExistence type="predicted"/>
<protein>
    <submittedName>
        <fullName evidence="1">Uncharacterized protein</fullName>
    </submittedName>
</protein>
<sequence length="64" mass="7294">MGTQWEGTGEHAGETLAYYARALEDDGPAGENEAVLRRSITVSEYPDRFRWPLIELLDRQGRIE</sequence>
<dbReference type="KEGG" id="schf:IPT68_26930"/>
<keyword evidence="2" id="KW-1185">Reference proteome</keyword>
<evidence type="ECO:0000313" key="2">
    <source>
        <dbReference type="Proteomes" id="UP000594008"/>
    </source>
</evidence>
<evidence type="ECO:0000313" key="1">
    <source>
        <dbReference type="EMBL" id="QOV43352.1"/>
    </source>
</evidence>
<reference evidence="1 2" key="1">
    <citation type="submission" date="2020-10" db="EMBL/GenBank/DDBJ databases">
        <title>Streptomyces chromofuscus complate genome analysis.</title>
        <authorList>
            <person name="Anwar N."/>
        </authorList>
    </citation>
    <scope>NUCLEOTIDE SEQUENCE [LARGE SCALE GENOMIC DNA]</scope>
    <source>
        <strain evidence="1 2">DSM 40273</strain>
    </source>
</reference>
<accession>A0A7M2T451</accession>
<dbReference type="RefSeq" id="WP_189700774.1">
    <property type="nucleotide sequence ID" value="NZ_BMTA01000021.1"/>
</dbReference>
<dbReference type="AlphaFoldDB" id="A0A7M2T451"/>
<dbReference type="EMBL" id="CP063374">
    <property type="protein sequence ID" value="QOV43352.1"/>
    <property type="molecule type" value="Genomic_DNA"/>
</dbReference>
<name>A0A7M2T451_STRCW</name>
<dbReference type="Proteomes" id="UP000594008">
    <property type="component" value="Chromosome"/>
</dbReference>